<evidence type="ECO:0000313" key="1">
    <source>
        <dbReference type="EMBL" id="KIL46960.1"/>
    </source>
</evidence>
<comment type="caution">
    <text evidence="1">The sequence shown here is derived from an EMBL/GenBank/DDBJ whole genome shotgun (WGS) entry which is preliminary data.</text>
</comment>
<organism evidence="1 2">
    <name type="scientific">Jeotgalibacillus alimentarius</name>
    <dbReference type="NCBI Taxonomy" id="135826"/>
    <lineage>
        <taxon>Bacteria</taxon>
        <taxon>Bacillati</taxon>
        <taxon>Bacillota</taxon>
        <taxon>Bacilli</taxon>
        <taxon>Bacillales</taxon>
        <taxon>Caryophanaceae</taxon>
        <taxon>Jeotgalibacillus</taxon>
    </lineage>
</organism>
<name>A0A0C2R9F7_9BACL</name>
<protein>
    <submittedName>
        <fullName evidence="1">Uncharacterized protein</fullName>
    </submittedName>
</protein>
<accession>A0A0C2R9F7</accession>
<sequence length="56" mass="6339">MQHITKGKDLLGEEIALMMGEDCVYVAQPNNKDEECNSKVSIIPKELFIEFAKKVL</sequence>
<dbReference type="STRING" id="135826.KP77_25290"/>
<keyword evidence="2" id="KW-1185">Reference proteome</keyword>
<reference evidence="1 2" key="1">
    <citation type="submission" date="2015-01" db="EMBL/GenBank/DDBJ databases">
        <title>Genome sequence of Jeotgalibacillus alimentarius.</title>
        <authorList>
            <person name="Goh K.M."/>
            <person name="Chan K.-G."/>
            <person name="Yaakop A.S."/>
            <person name="Ee R."/>
            <person name="Gan H.M."/>
            <person name="Chan C.S."/>
        </authorList>
    </citation>
    <scope>NUCLEOTIDE SEQUENCE [LARGE SCALE GENOMIC DNA]</scope>
    <source>
        <strain evidence="1 2">YKJ-13</strain>
    </source>
</reference>
<gene>
    <name evidence="1" type="ORF">KP77_25290</name>
</gene>
<dbReference type="PATRIC" id="fig|135826.4.peg.2519"/>
<evidence type="ECO:0000313" key="2">
    <source>
        <dbReference type="Proteomes" id="UP000031950"/>
    </source>
</evidence>
<proteinExistence type="predicted"/>
<dbReference type="Proteomes" id="UP000031950">
    <property type="component" value="Unassembled WGS sequence"/>
</dbReference>
<dbReference type="AlphaFoldDB" id="A0A0C2R9F7"/>
<dbReference type="RefSeq" id="WP_160289525.1">
    <property type="nucleotide sequence ID" value="NZ_JXRQ01000024.1"/>
</dbReference>
<dbReference type="EMBL" id="JXRQ01000024">
    <property type="protein sequence ID" value="KIL46960.1"/>
    <property type="molecule type" value="Genomic_DNA"/>
</dbReference>